<dbReference type="RefSeq" id="WP_157339821.1">
    <property type="nucleotide sequence ID" value="NZ_WSEK01000003.1"/>
</dbReference>
<protein>
    <submittedName>
        <fullName evidence="2">Uncharacterized protein</fullName>
    </submittedName>
</protein>
<feature type="transmembrane region" description="Helical" evidence="1">
    <location>
        <begin position="112"/>
        <end position="131"/>
    </location>
</feature>
<keyword evidence="3" id="KW-1185">Reference proteome</keyword>
<evidence type="ECO:0000313" key="3">
    <source>
        <dbReference type="Proteomes" id="UP000473525"/>
    </source>
</evidence>
<proteinExistence type="predicted"/>
<name>A0A6L6XKG4_9ACTN</name>
<reference evidence="2 3" key="1">
    <citation type="submission" date="2019-12" db="EMBL/GenBank/DDBJ databases">
        <authorList>
            <person name="Huq M.A."/>
        </authorList>
    </citation>
    <scope>NUCLEOTIDE SEQUENCE [LARGE SCALE GENOMIC DNA]</scope>
    <source>
        <strain evidence="2 3">MAH-18</strain>
    </source>
</reference>
<comment type="caution">
    <text evidence="2">The sequence shown here is derived from an EMBL/GenBank/DDBJ whole genome shotgun (WGS) entry which is preliminary data.</text>
</comment>
<feature type="transmembrane region" description="Helical" evidence="1">
    <location>
        <begin position="12"/>
        <end position="33"/>
    </location>
</feature>
<feature type="transmembrane region" description="Helical" evidence="1">
    <location>
        <begin position="143"/>
        <end position="163"/>
    </location>
</feature>
<accession>A0A6L6XKG4</accession>
<dbReference type="AlphaFoldDB" id="A0A6L6XKG4"/>
<dbReference type="EMBL" id="WSEK01000003">
    <property type="protein sequence ID" value="MVQ47684.1"/>
    <property type="molecule type" value="Genomic_DNA"/>
</dbReference>
<feature type="transmembrane region" description="Helical" evidence="1">
    <location>
        <begin position="86"/>
        <end position="105"/>
    </location>
</feature>
<gene>
    <name evidence="2" type="ORF">GON03_00710</name>
</gene>
<sequence>MPEHTRADPFGLFAGGEGTITGTVVSAAVLAYAGDDTGSLIRLCLTVFATVAVYWLAHLHAETIGSALTHAHHPRAALQHAMGETWPILGASAAPIAALVAATLVGAELRTAAWIALWICILLLVGYSYIAGLRGGLDLRGRIGSAAAGLGLGLLVVALKVALH</sequence>
<feature type="transmembrane region" description="Helical" evidence="1">
    <location>
        <begin position="40"/>
        <end position="57"/>
    </location>
</feature>
<keyword evidence="1" id="KW-0812">Transmembrane</keyword>
<keyword evidence="1" id="KW-1133">Transmembrane helix</keyword>
<keyword evidence="1" id="KW-0472">Membrane</keyword>
<organism evidence="2 3">
    <name type="scientific">Nocardioides agri</name>
    <dbReference type="NCBI Taxonomy" id="2682843"/>
    <lineage>
        <taxon>Bacteria</taxon>
        <taxon>Bacillati</taxon>
        <taxon>Actinomycetota</taxon>
        <taxon>Actinomycetes</taxon>
        <taxon>Propionibacteriales</taxon>
        <taxon>Nocardioidaceae</taxon>
        <taxon>Nocardioides</taxon>
    </lineage>
</organism>
<evidence type="ECO:0000256" key="1">
    <source>
        <dbReference type="SAM" id="Phobius"/>
    </source>
</evidence>
<dbReference type="Proteomes" id="UP000473525">
    <property type="component" value="Unassembled WGS sequence"/>
</dbReference>
<evidence type="ECO:0000313" key="2">
    <source>
        <dbReference type="EMBL" id="MVQ47684.1"/>
    </source>
</evidence>